<gene>
    <name evidence="2" type="ORF">GsuE55_04610</name>
</gene>
<name>A0A679FHP4_9BACL</name>
<evidence type="ECO:0000313" key="2">
    <source>
        <dbReference type="EMBL" id="BBW95628.1"/>
    </source>
</evidence>
<dbReference type="AlphaFoldDB" id="A0A679FHP4"/>
<keyword evidence="1" id="KW-0175">Coiled coil</keyword>
<keyword evidence="3" id="KW-1185">Reference proteome</keyword>
<feature type="coiled-coil region" evidence="1">
    <location>
        <begin position="10"/>
        <end position="54"/>
    </location>
</feature>
<accession>A0A679FHP4</accession>
<dbReference type="RefSeq" id="WP_172418486.1">
    <property type="nucleotide sequence ID" value="NZ_AP022557.1"/>
</dbReference>
<evidence type="ECO:0000313" key="3">
    <source>
        <dbReference type="Proteomes" id="UP000501421"/>
    </source>
</evidence>
<proteinExistence type="predicted"/>
<dbReference type="Proteomes" id="UP000501421">
    <property type="component" value="Chromosome"/>
</dbReference>
<evidence type="ECO:0000256" key="1">
    <source>
        <dbReference type="SAM" id="Coils"/>
    </source>
</evidence>
<reference evidence="3" key="1">
    <citation type="journal article" date="2020" name="Microbiol. Resour. Announc.">
        <title>Complete Genome Sequence of Geobacillus sp. Strain E55-1, Isolated from Mine Geyser in Japan.</title>
        <authorList>
            <person name="Miyazaki K."/>
            <person name="Hase E."/>
            <person name="Tokito N."/>
        </authorList>
    </citation>
    <scope>NUCLEOTIDE SEQUENCE [LARGE SCALE GENOMIC DNA]</scope>
    <source>
        <strain evidence="3">E55-1</strain>
    </source>
</reference>
<protein>
    <submittedName>
        <fullName evidence="2">Uncharacterized protein</fullName>
    </submittedName>
</protein>
<sequence length="111" mass="13479">MSHELAELLRSVLKEELQRIHERLGRLEARQQRLEEQQQRLKEMLDRLLSATRSHFEQTEDKPVGHQRMSEGVPHDWRHVNMAIDYLKHKISQHDFEIDQLKKQLERQQPK</sequence>
<organism evidence="2 3">
    <name type="scientific">Geobacillus subterraneus</name>
    <dbReference type="NCBI Taxonomy" id="129338"/>
    <lineage>
        <taxon>Bacteria</taxon>
        <taxon>Bacillati</taxon>
        <taxon>Bacillota</taxon>
        <taxon>Bacilli</taxon>
        <taxon>Bacillales</taxon>
        <taxon>Anoxybacillaceae</taxon>
        <taxon>Geobacillus</taxon>
    </lineage>
</organism>
<dbReference type="EMBL" id="AP022557">
    <property type="protein sequence ID" value="BBW95628.1"/>
    <property type="molecule type" value="Genomic_DNA"/>
</dbReference>